<dbReference type="AlphaFoldDB" id="A0A368HGL3"/>
<evidence type="ECO:0000256" key="2">
    <source>
        <dbReference type="ARBA" id="ARBA00022525"/>
    </source>
</evidence>
<evidence type="ECO:0000259" key="6">
    <source>
        <dbReference type="Pfam" id="PF13229"/>
    </source>
</evidence>
<comment type="subcellular location">
    <subcellularLocation>
        <location evidence="1">Secreted</location>
    </subcellularLocation>
</comment>
<proteinExistence type="predicted"/>
<evidence type="ECO:0000256" key="5">
    <source>
        <dbReference type="SAM" id="SignalP"/>
    </source>
</evidence>
<dbReference type="Pfam" id="PF13229">
    <property type="entry name" value="Beta_helix"/>
    <property type="match status" value="1"/>
</dbReference>
<dbReference type="Proteomes" id="UP000253250">
    <property type="component" value="Unassembled WGS sequence"/>
</dbReference>
<accession>A0A368HGL3</accession>
<dbReference type="GO" id="GO:0016837">
    <property type="term" value="F:carbon-oxygen lyase activity, acting on polysaccharides"/>
    <property type="evidence" value="ECO:0007669"/>
    <property type="project" value="TreeGrafter"/>
</dbReference>
<dbReference type="EMBL" id="PSYR01000002">
    <property type="protein sequence ID" value="RCN56177.1"/>
    <property type="molecule type" value="Genomic_DNA"/>
</dbReference>
<dbReference type="RefSeq" id="WP_114283018.1">
    <property type="nucleotide sequence ID" value="NZ_PSYR01000002.1"/>
</dbReference>
<feature type="region of interest" description="Disordered" evidence="4">
    <location>
        <begin position="36"/>
        <end position="82"/>
    </location>
</feature>
<name>A0A368HGL3_9GAMM</name>
<feature type="chain" id="PRO_5016975873" description="Right handed beta helix domain-containing protein" evidence="5">
    <location>
        <begin position="33"/>
        <end position="500"/>
    </location>
</feature>
<gene>
    <name evidence="7" type="ORF">C4900_09985</name>
</gene>
<dbReference type="InterPro" id="IPR039448">
    <property type="entry name" value="Beta_helix"/>
</dbReference>
<feature type="domain" description="Right handed beta helix" evidence="6">
    <location>
        <begin position="184"/>
        <end position="303"/>
    </location>
</feature>
<feature type="compositionally biased region" description="Low complexity" evidence="4">
    <location>
        <begin position="41"/>
        <end position="79"/>
    </location>
</feature>
<evidence type="ECO:0000256" key="1">
    <source>
        <dbReference type="ARBA" id="ARBA00004613"/>
    </source>
</evidence>
<evidence type="ECO:0000256" key="4">
    <source>
        <dbReference type="SAM" id="MobiDB-lite"/>
    </source>
</evidence>
<evidence type="ECO:0000256" key="3">
    <source>
        <dbReference type="ARBA" id="ARBA00022729"/>
    </source>
</evidence>
<dbReference type="InterPro" id="IPR011050">
    <property type="entry name" value="Pectin_lyase_fold/virulence"/>
</dbReference>
<dbReference type="OrthoDB" id="9795486at2"/>
<dbReference type="InterPro" id="IPR006626">
    <property type="entry name" value="PbH1"/>
</dbReference>
<sequence length="500" mass="52799">MVGTNTSFLNTSRSFKKLLLPLAIAASLSACVSGGTGSGTGTAASPGAQPSSSGAPTNTSANNNASTTTPITGSTIPMGLALNTPGAGTGQTYYVATTGSDSNNGLSPQTPFLTIQHAIETVGPGGTIEIMGGTYPGGITIDHPGTANGWITMEPYQNQQVTIDGSNTMNDVFFYNATGAPTYWEVKGLNITNAQQYTVQISVPDVKLVDNDISGAHNDLVKLVQAAHNVVIWGNKIHNNNAAPGSNAQGVDMVGSQNVLVAHNTVYNVASIGMYCKGNAGNITFEDNTLNNIYSRGIMLGESTGVQYLLPGQTYESYNSIVKNNVITNDQSACLAESSSYNAEIYNNSCYNTAIARHGGIMISNESALNQAGTNVYIRNNILYNLTNRPMEVIAPHAMTNYATLHIDYNMYYNPNGVTFEWDDKNIYGMPFATWQKTTGLDKYTIVANPLYASTSTLTLSANSPAINAGIVLPSVTHDFNGVARPTSGSYDLGAYQSAQ</sequence>
<dbReference type="SMART" id="SM00710">
    <property type="entry name" value="PbH1"/>
    <property type="match status" value="6"/>
</dbReference>
<dbReference type="PANTHER" id="PTHR40088:SF2">
    <property type="entry name" value="SECRETED SUGAR HYDROLASE"/>
    <property type="match status" value="1"/>
</dbReference>
<protein>
    <recommendedName>
        <fullName evidence="6">Right handed beta helix domain-containing protein</fullName>
    </recommendedName>
</protein>
<evidence type="ECO:0000313" key="7">
    <source>
        <dbReference type="EMBL" id="RCN56177.1"/>
    </source>
</evidence>
<keyword evidence="2" id="KW-0964">Secreted</keyword>
<dbReference type="InterPro" id="IPR012334">
    <property type="entry name" value="Pectin_lyas_fold"/>
</dbReference>
<dbReference type="InterPro" id="IPR052052">
    <property type="entry name" value="Polysaccharide_Lyase_9"/>
</dbReference>
<dbReference type="SUPFAM" id="SSF51126">
    <property type="entry name" value="Pectin lyase-like"/>
    <property type="match status" value="1"/>
</dbReference>
<dbReference type="Gene3D" id="2.160.20.10">
    <property type="entry name" value="Single-stranded right-handed beta-helix, Pectin lyase-like"/>
    <property type="match status" value="1"/>
</dbReference>
<keyword evidence="8" id="KW-1185">Reference proteome</keyword>
<dbReference type="PANTHER" id="PTHR40088">
    <property type="entry name" value="PECTATE LYASE (EUROFUNG)"/>
    <property type="match status" value="1"/>
</dbReference>
<comment type="caution">
    <text evidence="7">The sequence shown here is derived from an EMBL/GenBank/DDBJ whole genome shotgun (WGS) entry which is preliminary data.</text>
</comment>
<feature type="signal peptide" evidence="5">
    <location>
        <begin position="1"/>
        <end position="32"/>
    </location>
</feature>
<evidence type="ECO:0000313" key="8">
    <source>
        <dbReference type="Proteomes" id="UP000253250"/>
    </source>
</evidence>
<organism evidence="7 8">
    <name type="scientific">Acidiferrobacter thiooxydans</name>
    <dbReference type="NCBI Taxonomy" id="163359"/>
    <lineage>
        <taxon>Bacteria</taxon>
        <taxon>Pseudomonadati</taxon>
        <taxon>Pseudomonadota</taxon>
        <taxon>Gammaproteobacteria</taxon>
        <taxon>Acidiferrobacterales</taxon>
        <taxon>Acidiferrobacteraceae</taxon>
        <taxon>Acidiferrobacter</taxon>
    </lineage>
</organism>
<dbReference type="NCBIfam" id="NF041518">
    <property type="entry name" value="choice_anch_Q"/>
    <property type="match status" value="1"/>
</dbReference>
<dbReference type="InterPro" id="IPR059226">
    <property type="entry name" value="Choice_anch_Q_dom"/>
</dbReference>
<dbReference type="GO" id="GO:0005576">
    <property type="term" value="C:extracellular region"/>
    <property type="evidence" value="ECO:0007669"/>
    <property type="project" value="UniProtKB-SubCell"/>
</dbReference>
<reference evidence="7 8" key="1">
    <citation type="submission" date="2018-02" db="EMBL/GenBank/DDBJ databases">
        <title>Insights into the biology of acidophilic members of the Acidiferrobacteraceae family derived from comparative genomic analyses.</title>
        <authorList>
            <person name="Issotta F."/>
            <person name="Thyssen C."/>
            <person name="Mena C."/>
            <person name="Moya A."/>
            <person name="Bellenberg S."/>
            <person name="Sproer C."/>
            <person name="Covarrubias P.C."/>
            <person name="Sand W."/>
            <person name="Quatrini R."/>
            <person name="Vera M."/>
        </authorList>
    </citation>
    <scope>NUCLEOTIDE SEQUENCE [LARGE SCALE GENOMIC DNA]</scope>
    <source>
        <strain evidence="8">m-1</strain>
    </source>
</reference>
<keyword evidence="3 5" id="KW-0732">Signal</keyword>